<name>A0A7D5R6M5_9ARCH</name>
<accession>A0A7D5R6M5</accession>
<dbReference type="GeneID" id="56066978"/>
<dbReference type="Proteomes" id="UP000509478">
    <property type="component" value="Chromosome"/>
</dbReference>
<evidence type="ECO:0000313" key="2">
    <source>
        <dbReference type="Proteomes" id="UP000509478"/>
    </source>
</evidence>
<gene>
    <name evidence="1" type="ORF">C5F50_02895</name>
</gene>
<organism evidence="1 2">
    <name type="scientific">Nitrosopumilus ureiphilus</name>
    <dbReference type="NCBI Taxonomy" id="1470067"/>
    <lineage>
        <taxon>Archaea</taxon>
        <taxon>Nitrososphaerota</taxon>
        <taxon>Nitrososphaeria</taxon>
        <taxon>Nitrosopumilales</taxon>
        <taxon>Nitrosopumilaceae</taxon>
        <taxon>Nitrosopumilus</taxon>
    </lineage>
</organism>
<protein>
    <submittedName>
        <fullName evidence="1">Uncharacterized protein</fullName>
    </submittedName>
</protein>
<reference evidence="1 2" key="1">
    <citation type="submission" date="2018-02" db="EMBL/GenBank/DDBJ databases">
        <title>Complete genome of Nitrosopumilus ureaphilus PS0.</title>
        <authorList>
            <person name="Qin W."/>
            <person name="Zheng Y."/>
            <person name="Stahl D.A."/>
        </authorList>
    </citation>
    <scope>NUCLEOTIDE SEQUENCE [LARGE SCALE GENOMIC DNA]</scope>
    <source>
        <strain evidence="1 2">PS0</strain>
    </source>
</reference>
<keyword evidence="2" id="KW-1185">Reference proteome</keyword>
<dbReference type="RefSeq" id="WP_179372204.1">
    <property type="nucleotide sequence ID" value="NZ_CP026995.1"/>
</dbReference>
<proteinExistence type="predicted"/>
<evidence type="ECO:0000313" key="1">
    <source>
        <dbReference type="EMBL" id="QLH06139.1"/>
    </source>
</evidence>
<dbReference type="AlphaFoldDB" id="A0A7D5R6M5"/>
<dbReference type="EMBL" id="CP026995">
    <property type="protein sequence ID" value="QLH06139.1"/>
    <property type="molecule type" value="Genomic_DNA"/>
</dbReference>
<sequence length="169" mass="19241">MKTRYKIIIIIALIPVVVIGGQIVFLAGSIQIGGVLASIVSDDAFDKEMRQLTEVKLFHEKYGESTTGHSTDIIAWKEIYYSVKGPDGNQAADLFVKKNMLHGDIRMQLSCVYDIQSHQEYHKNSELQRQEGNISEYESDDSEFALYLVDQEKILEHLKKKHCFSGTRD</sequence>
<dbReference type="KEGG" id="nue:C5F50_02895"/>